<proteinExistence type="predicted"/>
<dbReference type="AlphaFoldDB" id="A0AAE0RU18"/>
<dbReference type="Gene3D" id="2.40.70.10">
    <property type="entry name" value="Acid Proteases"/>
    <property type="match status" value="1"/>
</dbReference>
<protein>
    <submittedName>
        <fullName evidence="1">Uncharacterized protein</fullName>
    </submittedName>
</protein>
<reference evidence="1" key="2">
    <citation type="journal article" date="2021" name="Genome Biol. Evol.">
        <title>Developing a high-quality reference genome for a parasitic bivalve with doubly uniparental inheritance (Bivalvia: Unionida).</title>
        <authorList>
            <person name="Smith C.H."/>
        </authorList>
    </citation>
    <scope>NUCLEOTIDE SEQUENCE</scope>
    <source>
        <strain evidence="1">CHS0354</strain>
        <tissue evidence="1">Mantle</tissue>
    </source>
</reference>
<dbReference type="SUPFAM" id="SSF50630">
    <property type="entry name" value="Acid proteases"/>
    <property type="match status" value="1"/>
</dbReference>
<evidence type="ECO:0000313" key="1">
    <source>
        <dbReference type="EMBL" id="KAK3579609.1"/>
    </source>
</evidence>
<organism evidence="1 2">
    <name type="scientific">Potamilus streckersoni</name>
    <dbReference type="NCBI Taxonomy" id="2493646"/>
    <lineage>
        <taxon>Eukaryota</taxon>
        <taxon>Metazoa</taxon>
        <taxon>Spiralia</taxon>
        <taxon>Lophotrochozoa</taxon>
        <taxon>Mollusca</taxon>
        <taxon>Bivalvia</taxon>
        <taxon>Autobranchia</taxon>
        <taxon>Heteroconchia</taxon>
        <taxon>Palaeoheterodonta</taxon>
        <taxon>Unionida</taxon>
        <taxon>Unionoidea</taxon>
        <taxon>Unionidae</taxon>
        <taxon>Ambleminae</taxon>
        <taxon>Lampsilini</taxon>
        <taxon>Potamilus</taxon>
    </lineage>
</organism>
<dbReference type="InterPro" id="IPR021109">
    <property type="entry name" value="Peptidase_aspartic_dom_sf"/>
</dbReference>
<comment type="caution">
    <text evidence="1">The sequence shown here is derived from an EMBL/GenBank/DDBJ whole genome shotgun (WGS) entry which is preliminary data.</text>
</comment>
<sequence length="154" mass="17663">MYIQVTVQRRKVNFFIDTDSTTTVINVSIYEQMYDLQQPYLEQEGQQMKWLMERGVEIMDIMTNDTKVKHTVSMTEIDKEIDGILGSDFLQRHQLVHSSSIGLIPCVLKTSEISVSATWEAAAVDTKINVSIFANYRNYREHSSNPNIPGLETL</sequence>
<keyword evidence="2" id="KW-1185">Reference proteome</keyword>
<reference evidence="1" key="3">
    <citation type="submission" date="2023-05" db="EMBL/GenBank/DDBJ databases">
        <authorList>
            <person name="Smith C.H."/>
        </authorList>
    </citation>
    <scope>NUCLEOTIDE SEQUENCE</scope>
    <source>
        <strain evidence="1">CHS0354</strain>
        <tissue evidence="1">Mantle</tissue>
    </source>
</reference>
<evidence type="ECO:0000313" key="2">
    <source>
        <dbReference type="Proteomes" id="UP001195483"/>
    </source>
</evidence>
<accession>A0AAE0RU18</accession>
<gene>
    <name evidence="1" type="ORF">CHS0354_035877</name>
</gene>
<dbReference type="EMBL" id="JAEAOA010002093">
    <property type="protein sequence ID" value="KAK3579609.1"/>
    <property type="molecule type" value="Genomic_DNA"/>
</dbReference>
<reference evidence="1" key="1">
    <citation type="journal article" date="2021" name="Genome Biol. Evol.">
        <title>A High-Quality Reference Genome for a Parasitic Bivalve with Doubly Uniparental Inheritance (Bivalvia: Unionida).</title>
        <authorList>
            <person name="Smith C.H."/>
        </authorList>
    </citation>
    <scope>NUCLEOTIDE SEQUENCE</scope>
    <source>
        <strain evidence="1">CHS0354</strain>
    </source>
</reference>
<dbReference type="Proteomes" id="UP001195483">
    <property type="component" value="Unassembled WGS sequence"/>
</dbReference>
<name>A0AAE0RU18_9BIVA</name>